<name>A0ABV6JGG1_9BACL</name>
<accession>A0ABV6JGG1</accession>
<dbReference type="Proteomes" id="UP001589818">
    <property type="component" value="Unassembled WGS sequence"/>
</dbReference>
<comment type="caution">
    <text evidence="2">The sequence shown here is derived from an EMBL/GenBank/DDBJ whole genome shotgun (WGS) entry which is preliminary data.</text>
</comment>
<proteinExistence type="predicted"/>
<evidence type="ECO:0000313" key="2">
    <source>
        <dbReference type="EMBL" id="MFC0395018.1"/>
    </source>
</evidence>
<protein>
    <submittedName>
        <fullName evidence="2">DUF6115 domain-containing protein</fullName>
    </submittedName>
</protein>
<dbReference type="EMBL" id="JBHLVF010000041">
    <property type="protein sequence ID" value="MFC0395018.1"/>
    <property type="molecule type" value="Genomic_DNA"/>
</dbReference>
<sequence>MDPWLYIVLLGAVVIVFGFIQPRKHAPAEGNLAVRNMETALETFMENMEADNRDMVNLVAKVQQEHKSQAMLREERIDQLEKRCAELEQSLLESNKQTPAARSDSFSSPEPLPIIAEAPEAVLEVQSDISVQDTPPTIRARYSELFELYDNGKSVEAIAKKLNLNKGEVQLILQLSKQEETNTR</sequence>
<keyword evidence="3" id="KW-1185">Reference proteome</keyword>
<feature type="compositionally biased region" description="Polar residues" evidence="1">
    <location>
        <begin position="92"/>
        <end position="108"/>
    </location>
</feature>
<dbReference type="InterPro" id="IPR046118">
    <property type="entry name" value="DUF6115"/>
</dbReference>
<dbReference type="RefSeq" id="WP_204816160.1">
    <property type="nucleotide sequence ID" value="NZ_JANHOF010000001.1"/>
</dbReference>
<gene>
    <name evidence="2" type="ORF">ACFFJ8_27095</name>
</gene>
<organism evidence="2 3">
    <name type="scientific">Paenibacillus mendelii</name>
    <dbReference type="NCBI Taxonomy" id="206163"/>
    <lineage>
        <taxon>Bacteria</taxon>
        <taxon>Bacillati</taxon>
        <taxon>Bacillota</taxon>
        <taxon>Bacilli</taxon>
        <taxon>Bacillales</taxon>
        <taxon>Paenibacillaceae</taxon>
        <taxon>Paenibacillus</taxon>
    </lineage>
</organism>
<evidence type="ECO:0000256" key="1">
    <source>
        <dbReference type="SAM" id="MobiDB-lite"/>
    </source>
</evidence>
<evidence type="ECO:0000313" key="3">
    <source>
        <dbReference type="Proteomes" id="UP001589818"/>
    </source>
</evidence>
<reference evidence="2 3" key="1">
    <citation type="submission" date="2024-09" db="EMBL/GenBank/DDBJ databases">
        <authorList>
            <person name="Sun Q."/>
            <person name="Mori K."/>
        </authorList>
    </citation>
    <scope>NUCLEOTIDE SEQUENCE [LARGE SCALE GENOMIC DNA]</scope>
    <source>
        <strain evidence="2 3">CCM 4839</strain>
    </source>
</reference>
<dbReference type="Pfam" id="PF19610">
    <property type="entry name" value="DUF6115"/>
    <property type="match status" value="1"/>
</dbReference>
<feature type="region of interest" description="Disordered" evidence="1">
    <location>
        <begin position="92"/>
        <end position="111"/>
    </location>
</feature>